<proteinExistence type="predicted"/>
<feature type="compositionally biased region" description="Basic and acidic residues" evidence="1">
    <location>
        <begin position="28"/>
        <end position="54"/>
    </location>
</feature>
<dbReference type="EMBL" id="JAHXZJ010003074">
    <property type="protein sequence ID" value="KAH0533568.1"/>
    <property type="molecule type" value="Genomic_DNA"/>
</dbReference>
<reference evidence="2 3" key="1">
    <citation type="journal article" date="2021" name="J. Hered.">
        <title>A chromosome-level genome assembly of the parasitoid wasp, Cotesia glomerata (Hymenoptera: Braconidae).</title>
        <authorList>
            <person name="Pinto B.J."/>
            <person name="Weis J.J."/>
            <person name="Gamble T."/>
            <person name="Ode P.J."/>
            <person name="Paul R."/>
            <person name="Zaspel J.M."/>
        </authorList>
    </citation>
    <scope>NUCLEOTIDE SEQUENCE [LARGE SCALE GENOMIC DNA]</scope>
    <source>
        <strain evidence="2">CgM1</strain>
    </source>
</reference>
<feature type="region of interest" description="Disordered" evidence="1">
    <location>
        <begin position="1"/>
        <end position="54"/>
    </location>
</feature>
<name>A0AAV7HUB7_COTGL</name>
<evidence type="ECO:0000313" key="3">
    <source>
        <dbReference type="Proteomes" id="UP000826195"/>
    </source>
</evidence>
<organism evidence="2 3">
    <name type="scientific">Cotesia glomerata</name>
    <name type="common">Lepidopteran parasitic wasp</name>
    <name type="synonym">Apanteles glomeratus</name>
    <dbReference type="NCBI Taxonomy" id="32391"/>
    <lineage>
        <taxon>Eukaryota</taxon>
        <taxon>Metazoa</taxon>
        <taxon>Ecdysozoa</taxon>
        <taxon>Arthropoda</taxon>
        <taxon>Hexapoda</taxon>
        <taxon>Insecta</taxon>
        <taxon>Pterygota</taxon>
        <taxon>Neoptera</taxon>
        <taxon>Endopterygota</taxon>
        <taxon>Hymenoptera</taxon>
        <taxon>Apocrita</taxon>
        <taxon>Ichneumonoidea</taxon>
        <taxon>Braconidae</taxon>
        <taxon>Microgastrinae</taxon>
        <taxon>Cotesia</taxon>
    </lineage>
</organism>
<sequence length="76" mass="8795">MEVDVDPKNVALNDEESVTSSESDSSEPDEKVHSSSEEEYRPIGEEKKPEKYEEKHLNDLIREVKLSTDRLKYGLR</sequence>
<dbReference type="Proteomes" id="UP000826195">
    <property type="component" value="Unassembled WGS sequence"/>
</dbReference>
<protein>
    <submittedName>
        <fullName evidence="2">Uncharacterized protein</fullName>
    </submittedName>
</protein>
<keyword evidence="3" id="KW-1185">Reference proteome</keyword>
<accession>A0AAV7HUB7</accession>
<feature type="non-terminal residue" evidence="2">
    <location>
        <position position="76"/>
    </location>
</feature>
<comment type="caution">
    <text evidence="2">The sequence shown here is derived from an EMBL/GenBank/DDBJ whole genome shotgun (WGS) entry which is preliminary data.</text>
</comment>
<evidence type="ECO:0000313" key="2">
    <source>
        <dbReference type="EMBL" id="KAH0533568.1"/>
    </source>
</evidence>
<gene>
    <name evidence="2" type="ORF">KQX54_000190</name>
</gene>
<evidence type="ECO:0000256" key="1">
    <source>
        <dbReference type="SAM" id="MobiDB-lite"/>
    </source>
</evidence>
<dbReference type="AlphaFoldDB" id="A0AAV7HUB7"/>